<keyword evidence="4" id="KW-0238">DNA-binding</keyword>
<evidence type="ECO:0000313" key="8">
    <source>
        <dbReference type="Proteomes" id="UP000813463"/>
    </source>
</evidence>
<dbReference type="KEGG" id="soe:110777289"/>
<name>A0A9R0HV96_SPIOL</name>
<evidence type="ECO:0000256" key="5">
    <source>
        <dbReference type="ARBA" id="ARBA00023163"/>
    </source>
</evidence>
<evidence type="ECO:0000256" key="4">
    <source>
        <dbReference type="ARBA" id="ARBA00023125"/>
    </source>
</evidence>
<gene>
    <name evidence="9 10" type="primary">LOC110777289</name>
</gene>
<keyword evidence="3" id="KW-0805">Transcription regulation</keyword>
<evidence type="ECO:0000256" key="2">
    <source>
        <dbReference type="ARBA" id="ARBA00010410"/>
    </source>
</evidence>
<dbReference type="GO" id="GO:0042795">
    <property type="term" value="P:snRNA transcription by RNA polymerase II"/>
    <property type="evidence" value="ECO:0000318"/>
    <property type="project" value="GO_Central"/>
</dbReference>
<dbReference type="RefSeq" id="XP_021837587.1">
    <property type="nucleotide sequence ID" value="XM_021981895.1"/>
</dbReference>
<dbReference type="GO" id="GO:0019185">
    <property type="term" value="C:snRNA-activating protein complex"/>
    <property type="evidence" value="ECO:0000318"/>
    <property type="project" value="GO_Central"/>
</dbReference>
<proteinExistence type="inferred from homology"/>
<dbReference type="Pfam" id="PF12251">
    <property type="entry name" value="SNAPC3"/>
    <property type="match status" value="1"/>
</dbReference>
<sequence>MEKGESSQRISDEESSFSIPRGGPIFVHDFVSPPTRVSVFESDVYRELESLKAELVSDPTDFEEDISVDDLKLYSDEELVAKAMQIAFEDDAEAKASSDLAEGPCSSGAEDYQRMLDADTSASCESFDGFSSDTSYNGEKDDANVKKRKRNTKSKATSKYGKTKKLIDRDKDKHVDDSYLAKVEHLAKIRQKQEEDKASVKLHSFNREKDNSAALSSANIETLKYLESSGCPGKVKGSLTGKHGPIQYPEVILCVEVYHNKHAWKKTHEFLVLGSQTLTELRDKIRCLTDMVMQKADAYDPSGYFLIEEIFCNDTRDPSAINYSEPIFDWLKNCKKEALAKWNSILSGVGKGRKVPFDSKPISKLPNFRSVDMQRTRFCDLGFRLGSGYLYCHQGDCKHGIVIRDMRLIDPDDVQNRAAYPLLVYQLKTVLKKCSVCRIYKATKVTLDDKLAGENPCYFCDNCYYLLHYSAEGTLLYGYDSFEVHDYLQDYS</sequence>
<dbReference type="RefSeq" id="XP_021837588.1">
    <property type="nucleotide sequence ID" value="XM_021981896.1"/>
</dbReference>
<dbReference type="GO" id="GO:0001006">
    <property type="term" value="F:RNA polymerase III type 3 promoter sequence-specific DNA binding"/>
    <property type="evidence" value="ECO:0000318"/>
    <property type="project" value="GO_Central"/>
</dbReference>
<dbReference type="Proteomes" id="UP000813463">
    <property type="component" value="Chromosome 1"/>
</dbReference>
<dbReference type="OrthoDB" id="46583at2759"/>
<evidence type="ECO:0000256" key="1">
    <source>
        <dbReference type="ARBA" id="ARBA00004123"/>
    </source>
</evidence>
<keyword evidence="8" id="KW-1185">Reference proteome</keyword>
<dbReference type="GO" id="GO:0000978">
    <property type="term" value="F:RNA polymerase II cis-regulatory region sequence-specific DNA binding"/>
    <property type="evidence" value="ECO:0007669"/>
    <property type="project" value="TreeGrafter"/>
</dbReference>
<evidence type="ECO:0000313" key="9">
    <source>
        <dbReference type="RefSeq" id="XP_021837587.1"/>
    </source>
</evidence>
<dbReference type="PANTHER" id="PTHR13421">
    <property type="entry name" value="SNRNA-ACTIVATING PROTEIN COMPLEX SUBUNIT 3"/>
    <property type="match status" value="1"/>
</dbReference>
<evidence type="ECO:0000313" key="10">
    <source>
        <dbReference type="RefSeq" id="XP_021837588.1"/>
    </source>
</evidence>
<accession>A0A9R0HV96</accession>
<protein>
    <submittedName>
        <fullName evidence="9 10">snRNA-activating protein complex subunit isoform X1</fullName>
    </submittedName>
</protein>
<dbReference type="GO" id="GO:0005634">
    <property type="term" value="C:nucleus"/>
    <property type="evidence" value="ECO:0007669"/>
    <property type="project" value="UniProtKB-SubCell"/>
</dbReference>
<evidence type="ECO:0000256" key="7">
    <source>
        <dbReference type="SAM" id="MobiDB-lite"/>
    </source>
</evidence>
<feature type="compositionally biased region" description="Basic and acidic residues" evidence="7">
    <location>
        <begin position="1"/>
        <end position="12"/>
    </location>
</feature>
<feature type="region of interest" description="Disordered" evidence="7">
    <location>
        <begin position="1"/>
        <end position="23"/>
    </location>
</feature>
<comment type="subcellular location">
    <subcellularLocation>
        <location evidence="1">Nucleus</location>
    </subcellularLocation>
</comment>
<evidence type="ECO:0000256" key="6">
    <source>
        <dbReference type="ARBA" id="ARBA00023242"/>
    </source>
</evidence>
<dbReference type="GO" id="GO:0042796">
    <property type="term" value="P:snRNA transcription by RNA polymerase III"/>
    <property type="evidence" value="ECO:0000318"/>
    <property type="project" value="GO_Central"/>
</dbReference>
<comment type="similarity">
    <text evidence="2">Belongs to the SNAPC3/SRD2 family.</text>
</comment>
<reference evidence="8" key="1">
    <citation type="journal article" date="2021" name="Nat. Commun.">
        <title>Genomic analyses provide insights into spinach domestication and the genetic basis of agronomic traits.</title>
        <authorList>
            <person name="Cai X."/>
            <person name="Sun X."/>
            <person name="Xu C."/>
            <person name="Sun H."/>
            <person name="Wang X."/>
            <person name="Ge C."/>
            <person name="Zhang Z."/>
            <person name="Wang Q."/>
            <person name="Fei Z."/>
            <person name="Jiao C."/>
            <person name="Wang Q."/>
        </authorList>
    </citation>
    <scope>NUCLEOTIDE SEQUENCE [LARGE SCALE GENOMIC DNA]</scope>
    <source>
        <strain evidence="8">cv. Varoflay</strain>
    </source>
</reference>
<dbReference type="PANTHER" id="PTHR13421:SF16">
    <property type="entry name" value="SNRNA-ACTIVATING PROTEIN COMPLEX SUBUNIT 3"/>
    <property type="match status" value="1"/>
</dbReference>
<evidence type="ECO:0000256" key="3">
    <source>
        <dbReference type="ARBA" id="ARBA00023015"/>
    </source>
</evidence>
<keyword evidence="6" id="KW-0539">Nucleus</keyword>
<reference evidence="9 10" key="2">
    <citation type="submission" date="2025-04" db="UniProtKB">
        <authorList>
            <consortium name="RefSeq"/>
        </authorList>
    </citation>
    <scope>IDENTIFICATION</scope>
</reference>
<dbReference type="GO" id="GO:0003681">
    <property type="term" value="F:bent DNA binding"/>
    <property type="evidence" value="ECO:0000318"/>
    <property type="project" value="GO_Central"/>
</dbReference>
<dbReference type="GeneID" id="110777289"/>
<dbReference type="AlphaFoldDB" id="A0A9R0HV96"/>
<dbReference type="GO" id="GO:0001046">
    <property type="term" value="F:core promoter sequence-specific DNA binding"/>
    <property type="evidence" value="ECO:0007669"/>
    <property type="project" value="TreeGrafter"/>
</dbReference>
<keyword evidence="5" id="KW-0804">Transcription</keyword>
<organism evidence="8 9">
    <name type="scientific">Spinacia oleracea</name>
    <name type="common">Spinach</name>
    <dbReference type="NCBI Taxonomy" id="3562"/>
    <lineage>
        <taxon>Eukaryota</taxon>
        <taxon>Viridiplantae</taxon>
        <taxon>Streptophyta</taxon>
        <taxon>Embryophyta</taxon>
        <taxon>Tracheophyta</taxon>
        <taxon>Spermatophyta</taxon>
        <taxon>Magnoliopsida</taxon>
        <taxon>eudicotyledons</taxon>
        <taxon>Gunneridae</taxon>
        <taxon>Pentapetalae</taxon>
        <taxon>Caryophyllales</taxon>
        <taxon>Chenopodiaceae</taxon>
        <taxon>Chenopodioideae</taxon>
        <taxon>Anserineae</taxon>
        <taxon>Spinacia</taxon>
    </lineage>
</organism>
<feature type="region of interest" description="Disordered" evidence="7">
    <location>
        <begin position="138"/>
        <end position="160"/>
    </location>
</feature>
<dbReference type="InterPro" id="IPR022042">
    <property type="entry name" value="snRNA-activating_su3"/>
</dbReference>